<accession>A0A1D8U1G2</accession>
<protein>
    <submittedName>
        <fullName evidence="2">IS200/IS605 family transposase</fullName>
    </submittedName>
</protein>
<organism evidence="2 3">
    <name type="scientific">Moorena producens PAL-8-15-08-1</name>
    <dbReference type="NCBI Taxonomy" id="1458985"/>
    <lineage>
        <taxon>Bacteria</taxon>
        <taxon>Bacillati</taxon>
        <taxon>Cyanobacteriota</taxon>
        <taxon>Cyanophyceae</taxon>
        <taxon>Coleofasciculales</taxon>
        <taxon>Coleofasciculaceae</taxon>
        <taxon>Moorena</taxon>
    </lineage>
</organism>
<dbReference type="GO" id="GO:0004803">
    <property type="term" value="F:transposase activity"/>
    <property type="evidence" value="ECO:0007669"/>
    <property type="project" value="InterPro"/>
</dbReference>
<gene>
    <name evidence="2" type="ORF">BJP34_33155</name>
</gene>
<dbReference type="Gene3D" id="3.30.70.1290">
    <property type="entry name" value="Transposase IS200-like"/>
    <property type="match status" value="1"/>
</dbReference>
<dbReference type="InterPro" id="IPR036515">
    <property type="entry name" value="Transposase_17_sf"/>
</dbReference>
<dbReference type="PANTHER" id="PTHR33360">
    <property type="entry name" value="TRANSPOSASE FOR INSERTION SEQUENCE ELEMENT IS200"/>
    <property type="match status" value="1"/>
</dbReference>
<proteinExistence type="predicted"/>
<dbReference type="OrthoDB" id="9798161at2"/>
<dbReference type="NCBIfam" id="NF033573">
    <property type="entry name" value="transpos_IS200"/>
    <property type="match status" value="1"/>
</dbReference>
<dbReference type="SMART" id="SM01321">
    <property type="entry name" value="Y1_Tnp"/>
    <property type="match status" value="1"/>
</dbReference>
<evidence type="ECO:0000313" key="3">
    <source>
        <dbReference type="Proteomes" id="UP000177870"/>
    </source>
</evidence>
<dbReference type="KEGG" id="mpro:BJP34_33155"/>
<dbReference type="RefSeq" id="WP_070396005.1">
    <property type="nucleotide sequence ID" value="NZ_CP017599.1"/>
</dbReference>
<dbReference type="SUPFAM" id="SSF143422">
    <property type="entry name" value="Transposase IS200-like"/>
    <property type="match status" value="1"/>
</dbReference>
<feature type="domain" description="Transposase IS200-like" evidence="1">
    <location>
        <begin position="18"/>
        <end position="134"/>
    </location>
</feature>
<dbReference type="Pfam" id="PF01797">
    <property type="entry name" value="Y1_Tnp"/>
    <property type="match status" value="1"/>
</dbReference>
<dbReference type="GO" id="GO:0003677">
    <property type="term" value="F:DNA binding"/>
    <property type="evidence" value="ECO:0007669"/>
    <property type="project" value="InterPro"/>
</dbReference>
<dbReference type="AlphaFoldDB" id="A0A1D8U1G2"/>
<reference evidence="3" key="1">
    <citation type="submission" date="2016-10" db="EMBL/GenBank/DDBJ databases">
        <title>Comparative genomics uncovers the prolific and rare metabolic potential of the cyanobacterial genus Moorea.</title>
        <authorList>
            <person name="Leao T."/>
            <person name="Castelao G."/>
            <person name="Korobeynikov A."/>
            <person name="Monroe E.A."/>
            <person name="Podell S."/>
            <person name="Glukhov E."/>
            <person name="Allen E."/>
            <person name="Gerwick W.H."/>
            <person name="Gerwick L."/>
        </authorList>
    </citation>
    <scope>NUCLEOTIDE SEQUENCE [LARGE SCALE GENOMIC DNA]</scope>
    <source>
        <strain evidence="3">PAL-8-15-08-1</strain>
    </source>
</reference>
<dbReference type="PANTHER" id="PTHR33360:SF2">
    <property type="entry name" value="TRANSPOSASE FOR INSERTION SEQUENCE ELEMENT IS200"/>
    <property type="match status" value="1"/>
</dbReference>
<dbReference type="EMBL" id="CP017599">
    <property type="protein sequence ID" value="AOX03634.1"/>
    <property type="molecule type" value="Genomic_DNA"/>
</dbReference>
<dbReference type="GO" id="GO:0006313">
    <property type="term" value="P:DNA transposition"/>
    <property type="evidence" value="ECO:0007669"/>
    <property type="project" value="InterPro"/>
</dbReference>
<sequence length="137" mass="15958">MAKLSSKDYEYRRTEGSVSSINYHFVFVPKRRKPVLVEHVARRLQEIIFDLVSEHGWKLIALEIMPDHVHMFVNAPTHESPAEIARWVKGRASHHLRKEFPNLKKLPSLWTPTYFVASTGLFSTEVVKKYIESQKGK</sequence>
<evidence type="ECO:0000313" key="2">
    <source>
        <dbReference type="EMBL" id="AOX03634.1"/>
    </source>
</evidence>
<dbReference type="InterPro" id="IPR002686">
    <property type="entry name" value="Transposase_17"/>
</dbReference>
<name>A0A1D8U1G2_9CYAN</name>
<evidence type="ECO:0000259" key="1">
    <source>
        <dbReference type="SMART" id="SM01321"/>
    </source>
</evidence>
<dbReference type="Proteomes" id="UP000177870">
    <property type="component" value="Chromosome"/>
</dbReference>
<dbReference type="STRING" id="1458985.BJP34_33155"/>